<reference evidence="1 2" key="1">
    <citation type="journal article" date="2011" name="Front. Microbiol.">
        <title>Genomic signatures of strain selection and enhancement in Bacillus atrophaeus var. globigii, a historical biowarfare simulant.</title>
        <authorList>
            <person name="Gibbons H.S."/>
            <person name="Broomall S.M."/>
            <person name="McNew L.A."/>
            <person name="Daligault H."/>
            <person name="Chapman C."/>
            <person name="Bruce D."/>
            <person name="Karavis M."/>
            <person name="Krepps M."/>
            <person name="McGregor P.A."/>
            <person name="Hong C."/>
            <person name="Park K.H."/>
            <person name="Akmal A."/>
            <person name="Feldman A."/>
            <person name="Lin J.S."/>
            <person name="Chang W.E."/>
            <person name="Higgs B.W."/>
            <person name="Demirev P."/>
            <person name="Lindquist J."/>
            <person name="Liem A."/>
            <person name="Fochler E."/>
            <person name="Read T.D."/>
            <person name="Tapia R."/>
            <person name="Johnson S."/>
            <person name="Bishop-Lilly K.A."/>
            <person name="Detter C."/>
            <person name="Han C."/>
            <person name="Sozhamannan S."/>
            <person name="Rosenzweig C.N."/>
            <person name="Skowronski E.W."/>
        </authorList>
    </citation>
    <scope>NUCLEOTIDE SEQUENCE [LARGE SCALE GENOMIC DNA]</scope>
    <source>
        <strain evidence="1 2">PIT1</strain>
    </source>
</reference>
<evidence type="ECO:0000313" key="2">
    <source>
        <dbReference type="Proteomes" id="UP000288279"/>
    </source>
</evidence>
<sequence>MTSNNEKQTKQRVIKHLQGYRKSQIEVWDLNRGNKQDFIKSLEKLLLNKDLSILILEVDR</sequence>
<name>A0A432ZEP6_9GAMM</name>
<dbReference type="EMBL" id="PIQG01000004">
    <property type="protein sequence ID" value="RUO76445.1"/>
    <property type="molecule type" value="Genomic_DNA"/>
</dbReference>
<organism evidence="1 2">
    <name type="scientific">Pseudidiomarina taiwanensis</name>
    <dbReference type="NCBI Taxonomy" id="337250"/>
    <lineage>
        <taxon>Bacteria</taxon>
        <taxon>Pseudomonadati</taxon>
        <taxon>Pseudomonadota</taxon>
        <taxon>Gammaproteobacteria</taxon>
        <taxon>Alteromonadales</taxon>
        <taxon>Idiomarinaceae</taxon>
        <taxon>Pseudidiomarina</taxon>
    </lineage>
</organism>
<dbReference type="AlphaFoldDB" id="A0A432ZEP6"/>
<protein>
    <submittedName>
        <fullName evidence="1">Uncharacterized protein</fullName>
    </submittedName>
</protein>
<dbReference type="RefSeq" id="WP_126828177.1">
    <property type="nucleotide sequence ID" value="NZ_PIQG01000004.1"/>
</dbReference>
<comment type="caution">
    <text evidence="1">The sequence shown here is derived from an EMBL/GenBank/DDBJ whole genome shotgun (WGS) entry which is preliminary data.</text>
</comment>
<keyword evidence="2" id="KW-1185">Reference proteome</keyword>
<evidence type="ECO:0000313" key="1">
    <source>
        <dbReference type="EMBL" id="RUO76445.1"/>
    </source>
</evidence>
<gene>
    <name evidence="1" type="ORF">CWI83_08780</name>
</gene>
<accession>A0A432ZEP6</accession>
<dbReference type="Proteomes" id="UP000288279">
    <property type="component" value="Unassembled WGS sequence"/>
</dbReference>
<proteinExistence type="predicted"/>